<dbReference type="GO" id="GO:0008168">
    <property type="term" value="F:methyltransferase activity"/>
    <property type="evidence" value="ECO:0007669"/>
    <property type="project" value="UniProtKB-KW"/>
</dbReference>
<reference evidence="1 2" key="1">
    <citation type="journal article" date="2014" name="Am. J. Bot.">
        <title>Genome assembly and annotation for red clover (Trifolium pratense; Fabaceae).</title>
        <authorList>
            <person name="Istvanek J."/>
            <person name="Jaros M."/>
            <person name="Krenek A."/>
            <person name="Repkova J."/>
        </authorList>
    </citation>
    <scope>NUCLEOTIDE SEQUENCE [LARGE SCALE GENOMIC DNA]</scope>
    <source>
        <strain evidence="2">cv. Tatra</strain>
        <tissue evidence="1">Young leaves</tissue>
    </source>
</reference>
<evidence type="ECO:0000313" key="1">
    <source>
        <dbReference type="EMBL" id="PNY00224.1"/>
    </source>
</evidence>
<sequence length="144" mass="16775">MQPLIFFAFVNHAYLNPLLIRKNNHICYLPLNHLYSSTPPCMSKKVKARKRNNEIQFNNCEIDSLIDDVDDKTMCKMTSSSTMVYAKPLVLYVYSRRRKKSMFPTSNSERTVLTRRTIGSNELESIGIDWNALRKHDGPRSREC</sequence>
<dbReference type="EMBL" id="ASHM01018661">
    <property type="protein sequence ID" value="PNY00224.1"/>
    <property type="molecule type" value="Genomic_DNA"/>
</dbReference>
<dbReference type="Proteomes" id="UP000236291">
    <property type="component" value="Unassembled WGS sequence"/>
</dbReference>
<dbReference type="AlphaFoldDB" id="A0A2K3NB13"/>
<name>A0A2K3NB13_TRIPR</name>
<keyword evidence="1" id="KW-0489">Methyltransferase</keyword>
<comment type="caution">
    <text evidence="1">The sequence shown here is derived from an EMBL/GenBank/DDBJ whole genome shotgun (WGS) entry which is preliminary data.</text>
</comment>
<keyword evidence="1" id="KW-0808">Transferase</keyword>
<gene>
    <name evidence="1" type="ORF">L195_g023500</name>
</gene>
<organism evidence="1 2">
    <name type="scientific">Trifolium pratense</name>
    <name type="common">Red clover</name>
    <dbReference type="NCBI Taxonomy" id="57577"/>
    <lineage>
        <taxon>Eukaryota</taxon>
        <taxon>Viridiplantae</taxon>
        <taxon>Streptophyta</taxon>
        <taxon>Embryophyta</taxon>
        <taxon>Tracheophyta</taxon>
        <taxon>Spermatophyta</taxon>
        <taxon>Magnoliopsida</taxon>
        <taxon>eudicotyledons</taxon>
        <taxon>Gunneridae</taxon>
        <taxon>Pentapetalae</taxon>
        <taxon>rosids</taxon>
        <taxon>fabids</taxon>
        <taxon>Fabales</taxon>
        <taxon>Fabaceae</taxon>
        <taxon>Papilionoideae</taxon>
        <taxon>50 kb inversion clade</taxon>
        <taxon>NPAAA clade</taxon>
        <taxon>Hologalegina</taxon>
        <taxon>IRL clade</taxon>
        <taxon>Trifolieae</taxon>
        <taxon>Trifolium</taxon>
    </lineage>
</organism>
<proteinExistence type="predicted"/>
<evidence type="ECO:0000313" key="2">
    <source>
        <dbReference type="Proteomes" id="UP000236291"/>
    </source>
</evidence>
<accession>A0A2K3NB13</accession>
<protein>
    <submittedName>
        <fullName evidence="1">Histone-lysine N-methyltransferase ATX2</fullName>
    </submittedName>
</protein>
<reference evidence="1 2" key="2">
    <citation type="journal article" date="2017" name="Front. Plant Sci.">
        <title>Gene Classification and Mining of Molecular Markers Useful in Red Clover (Trifolium pratense) Breeding.</title>
        <authorList>
            <person name="Istvanek J."/>
            <person name="Dluhosova J."/>
            <person name="Dluhos P."/>
            <person name="Patkova L."/>
            <person name="Nedelnik J."/>
            <person name="Repkova J."/>
        </authorList>
    </citation>
    <scope>NUCLEOTIDE SEQUENCE [LARGE SCALE GENOMIC DNA]</scope>
    <source>
        <strain evidence="2">cv. Tatra</strain>
        <tissue evidence="1">Young leaves</tissue>
    </source>
</reference>
<dbReference type="GO" id="GO:0032259">
    <property type="term" value="P:methylation"/>
    <property type="evidence" value="ECO:0007669"/>
    <property type="project" value="UniProtKB-KW"/>
</dbReference>